<dbReference type="Proteomes" id="UP000325577">
    <property type="component" value="Linkage Group LG4"/>
</dbReference>
<sequence>MPEGAVWSSKIGFRLPTEVKEGSHRNPNCKLKFVLGKQERLTKGKLEVRIVTQKETLHQKQYQDEWKSNRLPFGWPEIT</sequence>
<proteinExistence type="predicted"/>
<organism evidence="1 2">
    <name type="scientific">Nyssa sinensis</name>
    <dbReference type="NCBI Taxonomy" id="561372"/>
    <lineage>
        <taxon>Eukaryota</taxon>
        <taxon>Viridiplantae</taxon>
        <taxon>Streptophyta</taxon>
        <taxon>Embryophyta</taxon>
        <taxon>Tracheophyta</taxon>
        <taxon>Spermatophyta</taxon>
        <taxon>Magnoliopsida</taxon>
        <taxon>eudicotyledons</taxon>
        <taxon>Gunneridae</taxon>
        <taxon>Pentapetalae</taxon>
        <taxon>asterids</taxon>
        <taxon>Cornales</taxon>
        <taxon>Nyssaceae</taxon>
        <taxon>Nyssa</taxon>
    </lineage>
</organism>
<evidence type="ECO:0000313" key="2">
    <source>
        <dbReference type="Proteomes" id="UP000325577"/>
    </source>
</evidence>
<protein>
    <submittedName>
        <fullName evidence="1">Uncharacterized protein</fullName>
    </submittedName>
</protein>
<dbReference type="EMBL" id="CM018047">
    <property type="protein sequence ID" value="KAA8524636.1"/>
    <property type="molecule type" value="Genomic_DNA"/>
</dbReference>
<evidence type="ECO:0000313" key="1">
    <source>
        <dbReference type="EMBL" id="KAA8524636.1"/>
    </source>
</evidence>
<gene>
    <name evidence="1" type="ORF">F0562_011059</name>
</gene>
<accession>A0A5J5A3L8</accession>
<keyword evidence="2" id="KW-1185">Reference proteome</keyword>
<dbReference type="AlphaFoldDB" id="A0A5J5A3L8"/>
<reference evidence="1 2" key="1">
    <citation type="submission" date="2019-09" db="EMBL/GenBank/DDBJ databases">
        <title>A chromosome-level genome assembly of the Chinese tupelo Nyssa sinensis.</title>
        <authorList>
            <person name="Yang X."/>
            <person name="Kang M."/>
            <person name="Yang Y."/>
            <person name="Xiong H."/>
            <person name="Wang M."/>
            <person name="Zhang Z."/>
            <person name="Wang Z."/>
            <person name="Wu H."/>
            <person name="Ma T."/>
            <person name="Liu J."/>
            <person name="Xi Z."/>
        </authorList>
    </citation>
    <scope>NUCLEOTIDE SEQUENCE [LARGE SCALE GENOMIC DNA]</scope>
    <source>
        <strain evidence="1">J267</strain>
        <tissue evidence="1">Leaf</tissue>
    </source>
</reference>
<name>A0A5J5A3L8_9ASTE</name>